<feature type="signal peptide" evidence="2">
    <location>
        <begin position="1"/>
        <end position="22"/>
    </location>
</feature>
<comment type="caution">
    <text evidence="4">The sequence shown here is derived from an EMBL/GenBank/DDBJ whole genome shotgun (WGS) entry which is preliminary data.</text>
</comment>
<feature type="chain" id="PRO_5024331205" evidence="2">
    <location>
        <begin position="23"/>
        <end position="187"/>
    </location>
</feature>
<dbReference type="Gene3D" id="2.40.160.20">
    <property type="match status" value="1"/>
</dbReference>
<dbReference type="SUPFAM" id="SSF56925">
    <property type="entry name" value="OMPA-like"/>
    <property type="match status" value="1"/>
</dbReference>
<dbReference type="RefSeq" id="WP_150870152.1">
    <property type="nucleotide sequence ID" value="NZ_VWSE01000006.1"/>
</dbReference>
<dbReference type="InterPro" id="IPR027385">
    <property type="entry name" value="Beta-barrel_OMP"/>
</dbReference>
<dbReference type="EMBL" id="VWSE01000006">
    <property type="protein sequence ID" value="KAB0288304.1"/>
    <property type="molecule type" value="Genomic_DNA"/>
</dbReference>
<evidence type="ECO:0000313" key="5">
    <source>
        <dbReference type="Proteomes" id="UP000326789"/>
    </source>
</evidence>
<feature type="domain" description="Outer membrane protein beta-barrel" evidence="3">
    <location>
        <begin position="10"/>
        <end position="187"/>
    </location>
</feature>
<accession>A0A5N3R1E4</accession>
<evidence type="ECO:0000259" key="3">
    <source>
        <dbReference type="Pfam" id="PF13505"/>
    </source>
</evidence>
<organism evidence="4 5">
    <name type="scientific">Vibrio fortis</name>
    <dbReference type="NCBI Taxonomy" id="212667"/>
    <lineage>
        <taxon>Bacteria</taxon>
        <taxon>Pseudomonadati</taxon>
        <taxon>Pseudomonadota</taxon>
        <taxon>Gammaproteobacteria</taxon>
        <taxon>Vibrionales</taxon>
        <taxon>Vibrionaceae</taxon>
        <taxon>Vibrio</taxon>
    </lineage>
</organism>
<keyword evidence="1 2" id="KW-0732">Signal</keyword>
<protein>
    <submittedName>
        <fullName evidence="4">Porin family protein</fullName>
    </submittedName>
</protein>
<dbReference type="Pfam" id="PF13505">
    <property type="entry name" value="OMP_b-brl"/>
    <property type="match status" value="1"/>
</dbReference>
<dbReference type="Proteomes" id="UP000326789">
    <property type="component" value="Unassembled WGS sequence"/>
</dbReference>
<dbReference type="InterPro" id="IPR011250">
    <property type="entry name" value="OMP/PagP_B-barrel"/>
</dbReference>
<evidence type="ECO:0000313" key="4">
    <source>
        <dbReference type="EMBL" id="KAB0288304.1"/>
    </source>
</evidence>
<reference evidence="4 5" key="1">
    <citation type="submission" date="2019-09" db="EMBL/GenBank/DDBJ databases">
        <title>Whole genome sequence of Vibrio fortis.</title>
        <authorList>
            <person name="Das S.K."/>
        </authorList>
    </citation>
    <scope>NUCLEOTIDE SEQUENCE [LARGE SCALE GENOMIC DNA]</scope>
    <source>
        <strain evidence="4 5">AN60</strain>
    </source>
</reference>
<evidence type="ECO:0000256" key="1">
    <source>
        <dbReference type="ARBA" id="ARBA00022729"/>
    </source>
</evidence>
<dbReference type="AlphaFoldDB" id="A0A5N3R1E4"/>
<gene>
    <name evidence="4" type="ORF">F2P58_12715</name>
</gene>
<proteinExistence type="predicted"/>
<evidence type="ECO:0000256" key="2">
    <source>
        <dbReference type="SAM" id="SignalP"/>
    </source>
</evidence>
<name>A0A5N3R1E4_9VIBR</name>
<sequence>MPRIFKAVLLSTLSTICLNAHAAKVPLEYSFDIGMSNITKNGESLTGFTSRGRLNYFFTPFVALDLSYTDTLSISGDIYDGSNDTITTMEYKAISTGVKIHQPVSKLINVYAAAGGAYSTVDEKVEDIGANTETKDSESSIKPYANVGVSMNSPWQKGLQFSLDYTYQPLALDYTANYFSIGAHYSF</sequence>